<sequence length="138" mass="15439">MLDYDIESFPECDEPIKWSEITTALKEIPNNKASGTDGIPNEVWKLVKSEISPTSKMAKTVFKILKSIWDTGNIPEIMSTSIVVPVPKKGNLSDPNNYRGISHIPTFIKILAKVLANKLSAISEKYKMIAKEQGEFRT</sequence>
<evidence type="ECO:0000313" key="1">
    <source>
        <dbReference type="EMBL" id="OLY85375.1"/>
    </source>
</evidence>
<evidence type="ECO:0000313" key="2">
    <source>
        <dbReference type="Proteomes" id="UP000187455"/>
    </source>
</evidence>
<name>A0A1R0H863_9FUNG</name>
<gene>
    <name evidence="1" type="ORF">AYI68_g434</name>
</gene>
<dbReference type="OrthoDB" id="3067660at2759"/>
<proteinExistence type="predicted"/>
<dbReference type="Proteomes" id="UP000187455">
    <property type="component" value="Unassembled WGS sequence"/>
</dbReference>
<dbReference type="PANTHER" id="PTHR19446">
    <property type="entry name" value="REVERSE TRANSCRIPTASES"/>
    <property type="match status" value="1"/>
</dbReference>
<dbReference type="EMBL" id="LSSL01000126">
    <property type="protein sequence ID" value="OLY85375.1"/>
    <property type="molecule type" value="Genomic_DNA"/>
</dbReference>
<keyword evidence="2" id="KW-1185">Reference proteome</keyword>
<reference evidence="1 2" key="1">
    <citation type="journal article" date="2016" name="Mol. Biol. Evol.">
        <title>Genome-Wide Survey of Gut Fungi (Harpellales) Reveals the First Horizontally Transferred Ubiquitin Gene from a Mosquito Host.</title>
        <authorList>
            <person name="Wang Y."/>
            <person name="White M.M."/>
            <person name="Kvist S."/>
            <person name="Moncalvo J.M."/>
        </authorList>
    </citation>
    <scope>NUCLEOTIDE SEQUENCE [LARGE SCALE GENOMIC DNA]</scope>
    <source>
        <strain evidence="1 2">ALG-7-W6</strain>
    </source>
</reference>
<organism evidence="1 2">
    <name type="scientific">Smittium mucronatum</name>
    <dbReference type="NCBI Taxonomy" id="133383"/>
    <lineage>
        <taxon>Eukaryota</taxon>
        <taxon>Fungi</taxon>
        <taxon>Fungi incertae sedis</taxon>
        <taxon>Zoopagomycota</taxon>
        <taxon>Kickxellomycotina</taxon>
        <taxon>Harpellomycetes</taxon>
        <taxon>Harpellales</taxon>
        <taxon>Legeriomycetaceae</taxon>
        <taxon>Smittium</taxon>
    </lineage>
</organism>
<dbReference type="AlphaFoldDB" id="A0A1R0H863"/>
<dbReference type="STRING" id="133383.A0A1R0H863"/>
<protein>
    <submittedName>
        <fullName evidence="1">Transposon TX1 uncharacterized 149 kDa protein</fullName>
    </submittedName>
</protein>
<accession>A0A1R0H863</accession>
<comment type="caution">
    <text evidence="1">The sequence shown here is derived from an EMBL/GenBank/DDBJ whole genome shotgun (WGS) entry which is preliminary data.</text>
</comment>